<comment type="caution">
    <text evidence="2">The sequence shown here is derived from an EMBL/GenBank/DDBJ whole genome shotgun (WGS) entry which is preliminary data.</text>
</comment>
<reference evidence="2 3" key="1">
    <citation type="submission" date="2019-04" db="EMBL/GenBank/DDBJ databases">
        <title>A reverse ecology approach based on a biological definition of microbial populations.</title>
        <authorList>
            <person name="Arevalo P."/>
            <person name="Vaninsberghe D."/>
            <person name="Elsherbini J."/>
            <person name="Gore J."/>
            <person name="Polz M."/>
        </authorList>
    </citation>
    <scope>NUCLEOTIDE SEQUENCE [LARGE SCALE GENOMIC DNA]</scope>
    <source>
        <strain evidence="2 3">10N.261.46.E4</strain>
    </source>
</reference>
<proteinExistence type="predicted"/>
<dbReference type="Proteomes" id="UP000305234">
    <property type="component" value="Unassembled WGS sequence"/>
</dbReference>
<dbReference type="RefSeq" id="WP_136998750.1">
    <property type="nucleotide sequence ID" value="NZ_JBFRJO010000003.1"/>
</dbReference>
<evidence type="ECO:0000313" key="3">
    <source>
        <dbReference type="Proteomes" id="UP000305234"/>
    </source>
</evidence>
<evidence type="ECO:0000313" key="2">
    <source>
        <dbReference type="EMBL" id="TKF22446.1"/>
    </source>
</evidence>
<feature type="chain" id="PRO_5020446369" evidence="1">
    <location>
        <begin position="24"/>
        <end position="201"/>
    </location>
</feature>
<evidence type="ECO:0000256" key="1">
    <source>
        <dbReference type="SAM" id="SignalP"/>
    </source>
</evidence>
<feature type="signal peptide" evidence="1">
    <location>
        <begin position="1"/>
        <end position="23"/>
    </location>
</feature>
<gene>
    <name evidence="2" type="ORF">FCV52_19530</name>
</gene>
<dbReference type="InterPro" id="IPR021501">
    <property type="entry name" value="DUF3157"/>
</dbReference>
<dbReference type="EMBL" id="SYUW01000066">
    <property type="protein sequence ID" value="TKF22446.1"/>
    <property type="molecule type" value="Genomic_DNA"/>
</dbReference>
<organism evidence="2 3">
    <name type="scientific">Vibrio kanaloae</name>
    <dbReference type="NCBI Taxonomy" id="170673"/>
    <lineage>
        <taxon>Bacteria</taxon>
        <taxon>Pseudomonadati</taxon>
        <taxon>Pseudomonadota</taxon>
        <taxon>Gammaproteobacteria</taxon>
        <taxon>Vibrionales</taxon>
        <taxon>Vibrionaceae</taxon>
        <taxon>Vibrio</taxon>
    </lineage>
</organism>
<accession>A0A4U1YPW9</accession>
<name>A0A4U1YPW9_9VIBR</name>
<dbReference type="AlphaFoldDB" id="A0A4U1YPW9"/>
<sequence>MKSYVLLAGALFANSVFISSAFAEQMVTLPDGKQVLLKDDFTWQYVTPQKTEAAASTSEIAVPVSAAPITAAPVVAVPVATNTRGTTIVVNSKKPSLQLSQSGVDVVLGAGRYEDGELIIPTAITNQGTQAVILVSLNISVFTAEGELLAEEEVAVWKSIKRMADTYLRPKTGEEGKLIKLDLEQHPEYQIKAEITEVLAR</sequence>
<protein>
    <submittedName>
        <fullName evidence="2">DUF3157 family protein</fullName>
    </submittedName>
</protein>
<dbReference type="Pfam" id="PF11355">
    <property type="entry name" value="DUF3157"/>
    <property type="match status" value="1"/>
</dbReference>
<keyword evidence="1" id="KW-0732">Signal</keyword>